<dbReference type="InterPro" id="IPR002477">
    <property type="entry name" value="Peptidoglycan-bd-like"/>
</dbReference>
<dbReference type="SUPFAM" id="SSF47090">
    <property type="entry name" value="PGBD-like"/>
    <property type="match status" value="1"/>
</dbReference>
<dbReference type="Pfam" id="PF13539">
    <property type="entry name" value="Peptidase_M15_4"/>
    <property type="match status" value="1"/>
</dbReference>
<dbReference type="Gene3D" id="3.30.1380.10">
    <property type="match status" value="1"/>
</dbReference>
<evidence type="ECO:0000259" key="1">
    <source>
        <dbReference type="Pfam" id="PF01471"/>
    </source>
</evidence>
<dbReference type="Pfam" id="PF01471">
    <property type="entry name" value="PG_binding_1"/>
    <property type="match status" value="1"/>
</dbReference>
<evidence type="ECO:0000313" key="4">
    <source>
        <dbReference type="Proteomes" id="UP000672097"/>
    </source>
</evidence>
<evidence type="ECO:0000313" key="3">
    <source>
        <dbReference type="EMBL" id="MBQ0934222.1"/>
    </source>
</evidence>
<proteinExistence type="predicted"/>
<dbReference type="Gene3D" id="1.10.101.10">
    <property type="entry name" value="PGBD-like superfamily/PGBD"/>
    <property type="match status" value="1"/>
</dbReference>
<dbReference type="InterPro" id="IPR036366">
    <property type="entry name" value="PGBDSf"/>
</dbReference>
<protein>
    <submittedName>
        <fullName evidence="3">M15 family metallopeptidase</fullName>
    </submittedName>
</protein>
<sequence length="259" mass="28174">MLPLLKLGSTGPLVVQWQVFLRGQGWLVNDTGHFDAATRDATLGFQKRHKLDADGLVGNQTYGKAALLGFELTDYSQHEPVFPALPDFSPLASNSERQAVFGPLAFVPAPTASNPEAIRITNDWEASQLTTVVIPQLMGITGGPSSGKVRLHRKVAGQVQALWQAWEDRGLLHHVLSYGGAWNARFIRGGADRQILSNHAFATAFDINVAWNPLGAQPATGGQKGCVYALVPVAHEFGLYWGGHFTRRDGMHFEVAKIL</sequence>
<comment type="caution">
    <text evidence="3">The sequence shown here is derived from an EMBL/GenBank/DDBJ whole genome shotgun (WGS) entry which is preliminary data.</text>
</comment>
<evidence type="ECO:0000259" key="2">
    <source>
        <dbReference type="Pfam" id="PF13539"/>
    </source>
</evidence>
<dbReference type="SUPFAM" id="SSF55166">
    <property type="entry name" value="Hedgehog/DD-peptidase"/>
    <property type="match status" value="1"/>
</dbReference>
<name>A0ABS5DSV6_9BURK</name>
<dbReference type="InterPro" id="IPR009045">
    <property type="entry name" value="Zn_M74/Hedgehog-like"/>
</dbReference>
<dbReference type="InterPro" id="IPR039561">
    <property type="entry name" value="Peptidase_M15C"/>
</dbReference>
<dbReference type="Proteomes" id="UP000672097">
    <property type="component" value="Unassembled WGS sequence"/>
</dbReference>
<dbReference type="EMBL" id="JAGQDG010000001">
    <property type="protein sequence ID" value="MBQ0934222.1"/>
    <property type="molecule type" value="Genomic_DNA"/>
</dbReference>
<feature type="domain" description="Peptidase M15C" evidence="2">
    <location>
        <begin position="194"/>
        <end position="255"/>
    </location>
</feature>
<organism evidence="3 4">
    <name type="scientific">Ideonella paludis</name>
    <dbReference type="NCBI Taxonomy" id="1233411"/>
    <lineage>
        <taxon>Bacteria</taxon>
        <taxon>Pseudomonadati</taxon>
        <taxon>Pseudomonadota</taxon>
        <taxon>Betaproteobacteria</taxon>
        <taxon>Burkholderiales</taxon>
        <taxon>Sphaerotilaceae</taxon>
        <taxon>Ideonella</taxon>
    </lineage>
</organism>
<dbReference type="InterPro" id="IPR036365">
    <property type="entry name" value="PGBD-like_sf"/>
</dbReference>
<feature type="domain" description="Peptidoglycan binding-like" evidence="1">
    <location>
        <begin position="10"/>
        <end position="62"/>
    </location>
</feature>
<accession>A0ABS5DSV6</accession>
<keyword evidence="4" id="KW-1185">Reference proteome</keyword>
<reference evidence="3 4" key="1">
    <citation type="submission" date="2021-04" db="EMBL/GenBank/DDBJ databases">
        <title>The genome sequence of type strain Ideonella paludis KCTC 32238.</title>
        <authorList>
            <person name="Liu Y."/>
        </authorList>
    </citation>
    <scope>NUCLEOTIDE SEQUENCE [LARGE SCALE GENOMIC DNA]</scope>
    <source>
        <strain evidence="3 4">KCTC 32238</strain>
    </source>
</reference>
<dbReference type="RefSeq" id="WP_210805875.1">
    <property type="nucleotide sequence ID" value="NZ_JAGQDG010000001.1"/>
</dbReference>
<gene>
    <name evidence="3" type="ORF">KAK11_02700</name>
</gene>